<proteinExistence type="predicted"/>
<organism evidence="1 2">
    <name type="scientific">Faecalibacterium langellae</name>
    <dbReference type="NCBI Taxonomy" id="3435293"/>
    <lineage>
        <taxon>Bacteria</taxon>
        <taxon>Bacillati</taxon>
        <taxon>Bacillota</taxon>
        <taxon>Clostridia</taxon>
        <taxon>Eubacteriales</taxon>
        <taxon>Oscillospiraceae</taxon>
        <taxon>Faecalibacterium</taxon>
    </lineage>
</organism>
<reference evidence="1 2" key="1">
    <citation type="journal article" date="2017" name="Front. Microbiol.">
        <title>New Insights into the Diversity of the Genus Faecalibacterium.</title>
        <authorList>
            <person name="Benevides L."/>
            <person name="Burman S."/>
            <person name="Martin R."/>
            <person name="Robert V."/>
            <person name="Thomas M."/>
            <person name="Miquel S."/>
            <person name="Chain F."/>
            <person name="Sokol H."/>
            <person name="Bermudez-Humaran L.G."/>
            <person name="Morrison M."/>
            <person name="Langella P."/>
            <person name="Azevedo V.A."/>
            <person name="Chatel J.M."/>
            <person name="Soares S."/>
        </authorList>
    </citation>
    <scope>NUCLEOTIDE SEQUENCE [LARGE SCALE GENOMIC DNA]</scope>
    <source>
        <strain evidence="2">CNCM I-4540</strain>
    </source>
</reference>
<name>A0A2A6ZC50_9FIRM</name>
<dbReference type="PROSITE" id="PS51257">
    <property type="entry name" value="PROKAR_LIPOPROTEIN"/>
    <property type="match status" value="1"/>
</dbReference>
<evidence type="ECO:0008006" key="3">
    <source>
        <dbReference type="Google" id="ProtNLM"/>
    </source>
</evidence>
<evidence type="ECO:0000313" key="2">
    <source>
        <dbReference type="Proteomes" id="UP000220752"/>
    </source>
</evidence>
<protein>
    <recommendedName>
        <fullName evidence="3">WG repeat-containing protein</fullName>
    </recommendedName>
</protein>
<dbReference type="Proteomes" id="UP000220752">
    <property type="component" value="Unassembled WGS sequence"/>
</dbReference>
<keyword evidence="2" id="KW-1185">Reference proteome</keyword>
<sequence>MKFPRMIAVLGLTCALLLSGCGSEETSSLSELMASKKNGTQQSPLTKMPEHMKDMYGMGETSDSALENETYSTLKEEIGDYNGCSLRYPNFEELSVGMLYKGEVHKYCLFDKEGRVHCIFDDDVNIVSGFYNGMCLTSTGVMAKEDDTFFRPTYLSDDETIVRYAKDDDGVLLWTVKREDSIKGTTAILTAWDANGEIRFQCDTTRDEFSEMNPDTVYNDLSQNQYESIGISQAFAYCGGSVYRIRSDLYYVFMNIDTGKFFSVREPNAYLVQVEGNQMIRTQPGLRALDGDFNELPEWKAIKSRRSGTPVLSEGLLYLDVRRDADDFEDYPSGFYDVHLNRIIDLSEYDVRPINENSEPRFMNGYAVLQLRNPDGVLFWGVMDKNGNWTSQPQKGTIKYVFPTADGVLISTCEENTDMYQTYNQNGAKLQNWDGLQFNGYYGYADKKTTYGSYEVYDGFLYTDLSGHIAKISSGGTFEMLS</sequence>
<gene>
    <name evidence="1" type="ORF">CGS46_05505</name>
</gene>
<dbReference type="AlphaFoldDB" id="A0A2A6ZC50"/>
<accession>A0A2A6ZC50</accession>
<dbReference type="RefSeq" id="WP_097777059.1">
    <property type="nucleotide sequence ID" value="NZ_CABMES010000007.1"/>
</dbReference>
<evidence type="ECO:0000313" key="1">
    <source>
        <dbReference type="EMBL" id="PDX58949.1"/>
    </source>
</evidence>
<dbReference type="EMBL" id="NMTQ01000021">
    <property type="protein sequence ID" value="PDX58949.1"/>
    <property type="molecule type" value="Genomic_DNA"/>
</dbReference>
<comment type="caution">
    <text evidence="1">The sequence shown here is derived from an EMBL/GenBank/DDBJ whole genome shotgun (WGS) entry which is preliminary data.</text>
</comment>